<name>A0A6P1NUK6_9BACT</name>
<dbReference type="AlphaFoldDB" id="A0A6P1NUK6"/>
<dbReference type="SUPFAM" id="SSF53335">
    <property type="entry name" value="S-adenosyl-L-methionine-dependent methyltransferases"/>
    <property type="match status" value="1"/>
</dbReference>
<evidence type="ECO:0000256" key="1">
    <source>
        <dbReference type="ARBA" id="ARBA00022603"/>
    </source>
</evidence>
<protein>
    <recommendedName>
        <fullName evidence="3">Methyltransferase</fullName>
        <ecNumber evidence="3">2.1.1.-</ecNumber>
    </recommendedName>
</protein>
<evidence type="ECO:0000313" key="6">
    <source>
        <dbReference type="Proteomes" id="UP000464214"/>
    </source>
</evidence>
<dbReference type="InterPro" id="IPR001091">
    <property type="entry name" value="RM_Methyltransferase"/>
</dbReference>
<dbReference type="InterPro" id="IPR029063">
    <property type="entry name" value="SAM-dependent_MTases_sf"/>
</dbReference>
<keyword evidence="6" id="KW-1185">Reference proteome</keyword>
<dbReference type="RefSeq" id="WP_160690796.1">
    <property type="nucleotide sequence ID" value="NZ_CP047897.1"/>
</dbReference>
<dbReference type="KEGG" id="nib:GU926_08200"/>
<dbReference type="GO" id="GO:0032259">
    <property type="term" value="P:methylation"/>
    <property type="evidence" value="ECO:0007669"/>
    <property type="project" value="UniProtKB-KW"/>
</dbReference>
<dbReference type="InterPro" id="IPR015840">
    <property type="entry name" value="DNA_MeTrfase_ParB"/>
</dbReference>
<dbReference type="Gene3D" id="3.40.50.150">
    <property type="entry name" value="Vaccinia Virus protein VP39"/>
    <property type="match status" value="1"/>
</dbReference>
<evidence type="ECO:0000256" key="3">
    <source>
        <dbReference type="RuleBase" id="RU362026"/>
    </source>
</evidence>
<dbReference type="Proteomes" id="UP000464214">
    <property type="component" value="Chromosome"/>
</dbReference>
<dbReference type="PIRSF" id="PIRSF036758">
    <property type="entry name" value="Aden_M_ParB"/>
    <property type="match status" value="1"/>
</dbReference>
<dbReference type="EMBL" id="CP047897">
    <property type="protein sequence ID" value="QHL87417.1"/>
    <property type="molecule type" value="Genomic_DNA"/>
</dbReference>
<dbReference type="GO" id="GO:0008170">
    <property type="term" value="F:N-methyltransferase activity"/>
    <property type="evidence" value="ECO:0007669"/>
    <property type="project" value="InterPro"/>
</dbReference>
<dbReference type="Pfam" id="PF01555">
    <property type="entry name" value="N6_N4_Mtase"/>
    <property type="match status" value="1"/>
</dbReference>
<accession>A0A6P1NUK6</accession>
<evidence type="ECO:0000313" key="5">
    <source>
        <dbReference type="EMBL" id="QHL87417.1"/>
    </source>
</evidence>
<keyword evidence="1 5" id="KW-0489">Methyltransferase</keyword>
<dbReference type="InterPro" id="IPR002941">
    <property type="entry name" value="DNA_methylase_N4/N6"/>
</dbReference>
<gene>
    <name evidence="5" type="ORF">GU926_08200</name>
</gene>
<dbReference type="InterPro" id="IPR036086">
    <property type="entry name" value="ParB/Sulfiredoxin_sf"/>
</dbReference>
<dbReference type="GO" id="GO:0003677">
    <property type="term" value="F:DNA binding"/>
    <property type="evidence" value="ECO:0007669"/>
    <property type="project" value="InterPro"/>
</dbReference>
<sequence>MTDLIWSTVQRRVSDLIPYEYNPRILTPERRQILAESIGKFNLVEIPVINQDGTVIAGHQRLKILFDLERGEELIDVRYPNRLLTELELKEYNVRSNVQIGHWDTDVLEDIFKDIDLAGLGLNVEEFKMPDSLMKELNPEQESDFEPVLPRVPVSVEGDLYEFISPSKRITHRVHCASSTDSDAVAKTMNGQLAALVITDPPYNVNYEGKTKESLKIENDSMDDSSFFQFLHDFYTNCYLFMEAGAPIYVFHADSEGANFRTALKDSGLKLSQCLVWLKNSMVMGRQDYHWKHEPILYGWKEGAAHKWYSDRKQTTVLEFDRPTRNAEHPTMKPIPILLYMLEQSSQRRDIVFDGFGGSGSQLIACEQLQRQCYSQELDPRYVDVHVRRWVKYMQENNLPYKVLRNGEELNHEQLAGFANPEA</sequence>
<keyword evidence="2" id="KW-0808">Transferase</keyword>
<evidence type="ECO:0000256" key="2">
    <source>
        <dbReference type="ARBA" id="ARBA00022679"/>
    </source>
</evidence>
<proteinExistence type="inferred from homology"/>
<feature type="domain" description="DNA methylase N-4/N-6" evidence="4">
    <location>
        <begin position="196"/>
        <end position="385"/>
    </location>
</feature>
<reference evidence="5 6" key="1">
    <citation type="submission" date="2020-01" db="EMBL/GenBank/DDBJ databases">
        <authorList>
            <person name="Kim M."/>
        </authorList>
    </citation>
    <scope>NUCLEOTIDE SEQUENCE [LARGE SCALE GENOMIC DNA]</scope>
    <source>
        <strain evidence="5 6">BT10</strain>
    </source>
</reference>
<organism evidence="5 6">
    <name type="scientific">Nibribacter ruber</name>
    <dbReference type="NCBI Taxonomy" id="2698458"/>
    <lineage>
        <taxon>Bacteria</taxon>
        <taxon>Pseudomonadati</taxon>
        <taxon>Bacteroidota</taxon>
        <taxon>Cytophagia</taxon>
        <taxon>Cytophagales</taxon>
        <taxon>Hymenobacteraceae</taxon>
        <taxon>Nibribacter</taxon>
    </lineage>
</organism>
<evidence type="ECO:0000259" key="4">
    <source>
        <dbReference type="Pfam" id="PF01555"/>
    </source>
</evidence>
<dbReference type="SUPFAM" id="SSF110849">
    <property type="entry name" value="ParB/Sulfiredoxin"/>
    <property type="match status" value="1"/>
</dbReference>
<dbReference type="REBASE" id="367351">
    <property type="entry name" value="M.NspBT10ORF8200P"/>
</dbReference>
<dbReference type="EC" id="2.1.1.-" evidence="3"/>
<comment type="similarity">
    <text evidence="3">Belongs to the N(4)/N(6)-methyltransferase family.</text>
</comment>
<dbReference type="PRINTS" id="PR00508">
    <property type="entry name" value="S21N4MTFRASE"/>
</dbReference>